<evidence type="ECO:0000256" key="5">
    <source>
        <dbReference type="ARBA" id="ARBA00022917"/>
    </source>
</evidence>
<protein>
    <submittedName>
        <fullName evidence="9">Unannotated protein</fullName>
    </submittedName>
</protein>
<evidence type="ECO:0000259" key="8">
    <source>
        <dbReference type="Pfam" id="PF19269"/>
    </source>
</evidence>
<dbReference type="InterPro" id="IPR045462">
    <property type="entry name" value="aa-tRNA-synth_I_cd-bd"/>
</dbReference>
<dbReference type="SUPFAM" id="SSF52374">
    <property type="entry name" value="Nucleotidylyl transferase"/>
    <property type="match status" value="1"/>
</dbReference>
<dbReference type="Gene3D" id="1.10.10.350">
    <property type="match status" value="1"/>
</dbReference>
<dbReference type="PANTHER" id="PTHR43311">
    <property type="entry name" value="GLUTAMATE--TRNA LIGASE"/>
    <property type="match status" value="1"/>
</dbReference>
<dbReference type="GO" id="GO:0005829">
    <property type="term" value="C:cytosol"/>
    <property type="evidence" value="ECO:0007669"/>
    <property type="project" value="TreeGrafter"/>
</dbReference>
<dbReference type="InterPro" id="IPR020058">
    <property type="entry name" value="Glu/Gln-tRNA-synth_Ib_cat-dom"/>
</dbReference>
<dbReference type="Gene3D" id="3.40.50.620">
    <property type="entry name" value="HUPs"/>
    <property type="match status" value="1"/>
</dbReference>
<dbReference type="InterPro" id="IPR020751">
    <property type="entry name" value="aa-tRNA-synth_I_codon-bd_sub2"/>
</dbReference>
<dbReference type="HAMAP" id="MF_00022">
    <property type="entry name" value="Glu_tRNA_synth_type1"/>
    <property type="match status" value="1"/>
</dbReference>
<gene>
    <name evidence="9" type="ORF">UFOPK3001_00465</name>
</gene>
<dbReference type="GO" id="GO:0004818">
    <property type="term" value="F:glutamate-tRNA ligase activity"/>
    <property type="evidence" value="ECO:0007669"/>
    <property type="project" value="InterPro"/>
</dbReference>
<dbReference type="Pfam" id="PF00749">
    <property type="entry name" value="tRNA-synt_1c"/>
    <property type="match status" value="1"/>
</dbReference>
<sequence>MILRPLRVRFAPSPTGMFHVGSARSALFNWCLAKQTGGTFILRIEDTDESRNQPEWTQGIIDAMAWLGMDDSDPCFEGPYFQSAFAEQHVAAAARLAAAGSAYYCDCTRDDVIARTGEGNLGYDRHCRDRGLTAEAGRALRFRVPPGLTVVEDRVRGTVEFDNDLTEDFVLLRGNGSPMFLLANVVDDLQMGVTLVVRAEEHLPNTPKQQMIWDALGEEHPAWAHVPVLVNEQRKKLSKRRDKVALEMYKDEGFLPEAMRNYLMTLGWNPGDDVEIVPWGQIVADFRLKDVNHSPAFFDVKKLESFNGHYIRALSVDDFVRVCEPWTKDITNFDRSRFALIAPHVQLRLVRLGEVAAAVDFLFQHDPVVDPDSWTKAMGAENALPILLAALASYEDAGWDADTLKAGLERIGEAMGLKLGKTQAPIRVAVTGRSVGLPLFESLEVLGREESLRRLRAAAARLGVA</sequence>
<dbReference type="InterPro" id="IPR004527">
    <property type="entry name" value="Glu-tRNA-ligase_bac/mito"/>
</dbReference>
<dbReference type="GO" id="GO:0005524">
    <property type="term" value="F:ATP binding"/>
    <property type="evidence" value="ECO:0007669"/>
    <property type="project" value="UniProtKB-KW"/>
</dbReference>
<keyword evidence="4" id="KW-0067">ATP-binding</keyword>
<dbReference type="AlphaFoldDB" id="A0A6J6XDW9"/>
<organism evidence="9">
    <name type="scientific">freshwater metagenome</name>
    <dbReference type="NCBI Taxonomy" id="449393"/>
    <lineage>
        <taxon>unclassified sequences</taxon>
        <taxon>metagenomes</taxon>
        <taxon>ecological metagenomes</taxon>
    </lineage>
</organism>
<keyword evidence="3" id="KW-0547">Nucleotide-binding</keyword>
<evidence type="ECO:0000256" key="1">
    <source>
        <dbReference type="ARBA" id="ARBA00007894"/>
    </source>
</evidence>
<keyword evidence="6" id="KW-0030">Aminoacyl-tRNA synthetase</keyword>
<dbReference type="NCBIfam" id="TIGR00464">
    <property type="entry name" value="gltX_bact"/>
    <property type="match status" value="1"/>
</dbReference>
<dbReference type="EMBL" id="CAFAAJ010000020">
    <property type="protein sequence ID" value="CAB4793498.1"/>
    <property type="molecule type" value="Genomic_DNA"/>
</dbReference>
<proteinExistence type="inferred from homology"/>
<dbReference type="GO" id="GO:0000049">
    <property type="term" value="F:tRNA binding"/>
    <property type="evidence" value="ECO:0007669"/>
    <property type="project" value="InterPro"/>
</dbReference>
<dbReference type="GO" id="GO:0006424">
    <property type="term" value="P:glutamyl-tRNA aminoacylation"/>
    <property type="evidence" value="ECO:0007669"/>
    <property type="project" value="InterPro"/>
</dbReference>
<dbReference type="InterPro" id="IPR008925">
    <property type="entry name" value="aa_tRNA-synth_I_cd-bd_sf"/>
</dbReference>
<accession>A0A6J6XDW9</accession>
<dbReference type="Pfam" id="PF19269">
    <property type="entry name" value="Anticodon_2"/>
    <property type="match status" value="1"/>
</dbReference>
<keyword evidence="2" id="KW-0436">Ligase</keyword>
<dbReference type="PANTHER" id="PTHR43311:SF2">
    <property type="entry name" value="GLUTAMATE--TRNA LIGASE, MITOCHONDRIAL-RELATED"/>
    <property type="match status" value="1"/>
</dbReference>
<dbReference type="InterPro" id="IPR014729">
    <property type="entry name" value="Rossmann-like_a/b/a_fold"/>
</dbReference>
<evidence type="ECO:0000256" key="2">
    <source>
        <dbReference type="ARBA" id="ARBA00022598"/>
    </source>
</evidence>
<dbReference type="PRINTS" id="PR00987">
    <property type="entry name" value="TRNASYNTHGLU"/>
</dbReference>
<keyword evidence="5" id="KW-0648">Protein biosynthesis</keyword>
<evidence type="ECO:0000259" key="7">
    <source>
        <dbReference type="Pfam" id="PF00749"/>
    </source>
</evidence>
<evidence type="ECO:0000256" key="6">
    <source>
        <dbReference type="ARBA" id="ARBA00023146"/>
    </source>
</evidence>
<dbReference type="InterPro" id="IPR049940">
    <property type="entry name" value="GluQ/Sye"/>
</dbReference>
<evidence type="ECO:0000313" key="9">
    <source>
        <dbReference type="EMBL" id="CAB4793498.1"/>
    </source>
</evidence>
<feature type="domain" description="Glutamyl/glutaminyl-tRNA synthetase class Ib catalytic" evidence="7">
    <location>
        <begin position="6"/>
        <end position="304"/>
    </location>
</feature>
<name>A0A6J6XDW9_9ZZZZ</name>
<reference evidence="9" key="1">
    <citation type="submission" date="2020-05" db="EMBL/GenBank/DDBJ databases">
        <authorList>
            <person name="Chiriac C."/>
            <person name="Salcher M."/>
            <person name="Ghai R."/>
            <person name="Kavagutti S V."/>
        </authorList>
    </citation>
    <scope>NUCLEOTIDE SEQUENCE</scope>
</reference>
<evidence type="ECO:0000256" key="4">
    <source>
        <dbReference type="ARBA" id="ARBA00022840"/>
    </source>
</evidence>
<comment type="similarity">
    <text evidence="1">Belongs to the class-I aminoacyl-tRNA synthetase family. Glutamate--tRNA ligase type 1 subfamily.</text>
</comment>
<dbReference type="InterPro" id="IPR000924">
    <property type="entry name" value="Glu/Gln-tRNA-synth"/>
</dbReference>
<feature type="domain" description="Aminoacyl-tRNA synthetase class I anticodon-binding" evidence="8">
    <location>
        <begin position="319"/>
        <end position="458"/>
    </location>
</feature>
<dbReference type="SUPFAM" id="SSF48163">
    <property type="entry name" value="An anticodon-binding domain of class I aminoacyl-tRNA synthetases"/>
    <property type="match status" value="1"/>
</dbReference>
<evidence type="ECO:0000256" key="3">
    <source>
        <dbReference type="ARBA" id="ARBA00022741"/>
    </source>
</evidence>